<dbReference type="AlphaFoldDB" id="A0A8S1T347"/>
<reference evidence="3" key="1">
    <citation type="submission" date="2021-01" db="EMBL/GenBank/DDBJ databases">
        <authorList>
            <consortium name="Genoscope - CEA"/>
            <person name="William W."/>
        </authorList>
    </citation>
    <scope>NUCLEOTIDE SEQUENCE</scope>
</reference>
<dbReference type="PROSITE" id="PS51392">
    <property type="entry name" value="KEN"/>
    <property type="match status" value="1"/>
</dbReference>
<dbReference type="GO" id="GO:0036498">
    <property type="term" value="P:IRE1-mediated unfolded protein response"/>
    <property type="evidence" value="ECO:0007669"/>
    <property type="project" value="TreeGrafter"/>
</dbReference>
<dbReference type="EMBL" id="CAJJDP010000018">
    <property type="protein sequence ID" value="CAD8146009.1"/>
    <property type="molecule type" value="Genomic_DNA"/>
</dbReference>
<dbReference type="InterPro" id="IPR010513">
    <property type="entry name" value="KEN_dom"/>
</dbReference>
<name>A0A8S1T347_PAROT</name>
<dbReference type="Pfam" id="PF06479">
    <property type="entry name" value="Ribonuc_2-5A"/>
    <property type="match status" value="1"/>
</dbReference>
<accession>A0A8S1T347</accession>
<comment type="caution">
    <text evidence="3">The sequence shown here is derived from an EMBL/GenBank/DDBJ whole genome shotgun (WGS) entry which is preliminary data.</text>
</comment>
<feature type="domain" description="Protein kinase" evidence="1">
    <location>
        <begin position="372"/>
        <end position="621"/>
    </location>
</feature>
<dbReference type="GO" id="GO:0005524">
    <property type="term" value="F:ATP binding"/>
    <property type="evidence" value="ECO:0007669"/>
    <property type="project" value="InterPro"/>
</dbReference>
<organism evidence="3 4">
    <name type="scientific">Paramecium octaurelia</name>
    <dbReference type="NCBI Taxonomy" id="43137"/>
    <lineage>
        <taxon>Eukaryota</taxon>
        <taxon>Sar</taxon>
        <taxon>Alveolata</taxon>
        <taxon>Ciliophora</taxon>
        <taxon>Intramacronucleata</taxon>
        <taxon>Oligohymenophorea</taxon>
        <taxon>Peniculida</taxon>
        <taxon>Parameciidae</taxon>
        <taxon>Paramecium</taxon>
    </lineage>
</organism>
<proteinExistence type="predicted"/>
<gene>
    <name evidence="3" type="ORF">POCTA_138.1.T0180083</name>
</gene>
<dbReference type="OrthoDB" id="63989at2759"/>
<dbReference type="SMART" id="SM00220">
    <property type="entry name" value="S_TKc"/>
    <property type="match status" value="1"/>
</dbReference>
<evidence type="ECO:0000313" key="4">
    <source>
        <dbReference type="Proteomes" id="UP000683925"/>
    </source>
</evidence>
<protein>
    <recommendedName>
        <fullName evidence="5">Protein kinase domain-containing protein</fullName>
    </recommendedName>
</protein>
<dbReference type="GO" id="GO:0051082">
    <property type="term" value="F:unfolded protein binding"/>
    <property type="evidence" value="ECO:0007669"/>
    <property type="project" value="TreeGrafter"/>
</dbReference>
<evidence type="ECO:0008006" key="5">
    <source>
        <dbReference type="Google" id="ProtNLM"/>
    </source>
</evidence>
<dbReference type="InterPro" id="IPR000719">
    <property type="entry name" value="Prot_kinase_dom"/>
</dbReference>
<evidence type="ECO:0000313" key="3">
    <source>
        <dbReference type="EMBL" id="CAD8146009.1"/>
    </source>
</evidence>
<dbReference type="GO" id="GO:0004674">
    <property type="term" value="F:protein serine/threonine kinase activity"/>
    <property type="evidence" value="ECO:0007669"/>
    <property type="project" value="InterPro"/>
</dbReference>
<dbReference type="GO" id="GO:0004521">
    <property type="term" value="F:RNA endonuclease activity"/>
    <property type="evidence" value="ECO:0007669"/>
    <property type="project" value="InterPro"/>
</dbReference>
<dbReference type="GO" id="GO:0006397">
    <property type="term" value="P:mRNA processing"/>
    <property type="evidence" value="ECO:0007669"/>
    <property type="project" value="InterPro"/>
</dbReference>
<dbReference type="PANTHER" id="PTHR13954:SF6">
    <property type="entry name" value="NON-SPECIFIC SERINE_THREONINE PROTEIN KINASE"/>
    <property type="match status" value="1"/>
</dbReference>
<dbReference type="GO" id="GO:1990604">
    <property type="term" value="C:IRE1-TRAF2-ASK1 complex"/>
    <property type="evidence" value="ECO:0007669"/>
    <property type="project" value="TreeGrafter"/>
</dbReference>
<dbReference type="PANTHER" id="PTHR13954">
    <property type="entry name" value="IRE1-RELATED"/>
    <property type="match status" value="1"/>
</dbReference>
<dbReference type="Pfam" id="PF00069">
    <property type="entry name" value="Pkinase"/>
    <property type="match status" value="1"/>
</dbReference>
<dbReference type="OMA" id="CMINLRE"/>
<dbReference type="FunFam" id="1.20.1440.180:FF:000007">
    <property type="entry name" value="Predicted protein"/>
    <property type="match status" value="1"/>
</dbReference>
<dbReference type="PROSITE" id="PS50011">
    <property type="entry name" value="PROTEIN_KINASE_DOM"/>
    <property type="match status" value="1"/>
</dbReference>
<dbReference type="InterPro" id="IPR045133">
    <property type="entry name" value="IRE1/2-like"/>
</dbReference>
<evidence type="ECO:0000259" key="2">
    <source>
        <dbReference type="PROSITE" id="PS51392"/>
    </source>
</evidence>
<dbReference type="Proteomes" id="UP000683925">
    <property type="component" value="Unassembled WGS sequence"/>
</dbReference>
<sequence length="746" mass="87608">MLVFFLCMGIVISGDVKLYSKYDTLLQDKLLIVTKNGLIYKYDLKYQQIRWRSELGISLQSDGIQNGTYFMKPYKDGSFLFYDEGFYEIPSEDLDILFKTCSMFQNSLTYNNELMYFLDIATGNIKELTQYDIQQLLSQPKMYEKGVLIHVKQKFISDLEYEDSQQHNSRIQINFLLKYLRGDLTQAKYSNSTIIYKTNTGIQVLWANKTLDLYLDDEVFEIFEYTPDQGIYSIVFSQDHTKSTGLTVMSIINNQYQCEIEGQCQSNSNSNSSPHALGVYKDTQFKQCLNQFYKIKFQTQLVLYQQEKTSEKVEQCQAVENYANQFLSILLLSMVIAYIPLLSSKKQKPKEVVIVKEPQVQYIYIKSKEIQINKERILGIGINGTYVYEGIFQGKVVAVKEINLKNLQNKYLEKLLEESISKQMLLNSPQINKLFFFEKRNDCLYLAMEKCMINLREFIKYESSQKLNEAQKLNIKQNLQNPEFYKEIFLDLLNALQTLLENNTQHHGITPDNVLFSQDLKIKLADFGLSTLTDYYQENQNDKKVIKKINYSMLQQLGLIFYFLLSKGDDFSQKQAIDQKFLMERFKKFNIKELETKDLLMKLLLDQSIGNPQSIFTHPYFWTKQKKLSFICEFSDYVETYPLPNDQVSIHDRFIANSVFKDNWGTRCGMILKCQIRGYDQTQAQQLIRLIRNTKNHYHQLTEDCKLLLGPTDETCFDYWSKQFPNLFFTLYQHAIENSLNLLSLK</sequence>
<evidence type="ECO:0000259" key="1">
    <source>
        <dbReference type="PROSITE" id="PS50011"/>
    </source>
</evidence>
<keyword evidence="4" id="KW-1185">Reference proteome</keyword>
<feature type="domain" description="KEN" evidence="2">
    <location>
        <begin position="624"/>
        <end position="746"/>
    </location>
</feature>